<name>A0A7W9SWT0_ARMRO</name>
<proteinExistence type="predicted"/>
<dbReference type="EMBL" id="JACHGW010000006">
    <property type="protein sequence ID" value="MBB6053428.1"/>
    <property type="molecule type" value="Genomic_DNA"/>
</dbReference>
<keyword evidence="1" id="KW-0732">Signal</keyword>
<dbReference type="Pfam" id="PF17957">
    <property type="entry name" value="Big_7"/>
    <property type="match status" value="1"/>
</dbReference>
<dbReference type="InterPro" id="IPR013783">
    <property type="entry name" value="Ig-like_fold"/>
</dbReference>
<keyword evidence="3" id="KW-1185">Reference proteome</keyword>
<dbReference type="AlphaFoldDB" id="A0A7W9SWT0"/>
<comment type="caution">
    <text evidence="2">The sequence shown here is derived from an EMBL/GenBank/DDBJ whole genome shotgun (WGS) entry which is preliminary data.</text>
</comment>
<dbReference type="RefSeq" id="WP_184203521.1">
    <property type="nucleotide sequence ID" value="NZ_JACHGW010000006.1"/>
</dbReference>
<protein>
    <submittedName>
        <fullName evidence="2">Uncharacterized protein</fullName>
    </submittedName>
</protein>
<reference evidence="2 3" key="1">
    <citation type="submission" date="2020-08" db="EMBL/GenBank/DDBJ databases">
        <title>Genomic Encyclopedia of Type Strains, Phase IV (KMG-IV): sequencing the most valuable type-strain genomes for metagenomic binning, comparative biology and taxonomic classification.</title>
        <authorList>
            <person name="Goeker M."/>
        </authorList>
    </citation>
    <scope>NUCLEOTIDE SEQUENCE [LARGE SCALE GENOMIC DNA]</scope>
    <source>
        <strain evidence="2 3">DSM 23562</strain>
    </source>
</reference>
<gene>
    <name evidence="2" type="ORF">HNQ39_005262</name>
</gene>
<accession>A0A7W9SWT0</accession>
<sequence>MLTRKRFLGTLAASALTPAAFSQEHEPAPDGKTELFRLRIVNRRLGTISVSSDEGDTWHLVGRVTQPCTGASEGYIAAEYAPRGSVAAVAVHGLRIRVSGEDPQLHAPLVMGIAPLEFSGDKANYGYGGHRAGNVGMKTDIPAGTSIFRELAPLPGNMVYVESRTGRLLPLPDDFKPTGQGEALVILVRAPLKRIQELKIENKVAGAVTATFSGGESKVLTHVVKPVQGIGRFDGTSYTGVGQINTAHTGVITVSTAPVDTRLPEGEGKERRGGFQISPVWHNARTEEHDAPMMLLLGALDPDGKPAKRRRELEGTAPLFLEHVGLFGEGATVDCQIDGGEWEPLPTVLGVRLTAFTADGLNEVWKGSGKVRTCTQGVTAFRFRFAQPSPNNMRAVAVASSERYRQLRLAEARRNKTKFVGGTVTINPSLTDPSRVSFIRLSVDGKVKALKNFAPFQLNWDTTRLLDGEYFIEIEALDASGAVLASTPQRVYVLNAKPVPPTTGD</sequence>
<evidence type="ECO:0000313" key="2">
    <source>
        <dbReference type="EMBL" id="MBB6053428.1"/>
    </source>
</evidence>
<organism evidence="2 3">
    <name type="scientific">Armatimonas rosea</name>
    <dbReference type="NCBI Taxonomy" id="685828"/>
    <lineage>
        <taxon>Bacteria</taxon>
        <taxon>Bacillati</taxon>
        <taxon>Armatimonadota</taxon>
        <taxon>Armatimonadia</taxon>
        <taxon>Armatimonadales</taxon>
        <taxon>Armatimonadaceae</taxon>
        <taxon>Armatimonas</taxon>
    </lineage>
</organism>
<feature type="chain" id="PRO_5031557730" evidence="1">
    <location>
        <begin position="23"/>
        <end position="505"/>
    </location>
</feature>
<evidence type="ECO:0000313" key="3">
    <source>
        <dbReference type="Proteomes" id="UP000520814"/>
    </source>
</evidence>
<feature type="signal peptide" evidence="1">
    <location>
        <begin position="1"/>
        <end position="22"/>
    </location>
</feature>
<dbReference type="Proteomes" id="UP000520814">
    <property type="component" value="Unassembled WGS sequence"/>
</dbReference>
<dbReference type="Gene3D" id="2.60.40.10">
    <property type="entry name" value="Immunoglobulins"/>
    <property type="match status" value="1"/>
</dbReference>
<evidence type="ECO:0000256" key="1">
    <source>
        <dbReference type="SAM" id="SignalP"/>
    </source>
</evidence>